<dbReference type="EMBL" id="KQ241833">
    <property type="protein sequence ID" value="KNC83446.1"/>
    <property type="molecule type" value="Genomic_DNA"/>
</dbReference>
<sequence>DAYSSLSLVQSLKTLAGMGQTIVCTIHQPRPDIFDMFDNLLLMKSGEVGYFGSVQQMPDYLSKMGVIIPKGVNSADFVVDLTYDKEAEEPKRVEEEPVGGALNRVRYFENILCPDRVFVFMFIMAVLSSIGSSLALLLVCAIPEVEGAGAIHSTVAGMMGTFAGFFIPPNVIPSFLIWLYYLSFYKYSFEALNENQYQSDSATVDGATVTVIGDYIKVDETLNRFTNIVVLCFYPLIFHAVALFASWGFTHKAQFKALFSFGRKPSLEAPISDDEVKVPQNLQVPAPIVENMDSYESINRQGLGLAHQAEEIAGRQTALAPGLSAENQDFEMITKSPEYEPKSSVDSGTSPTVGQNMGPNYNLGPDMTLDDERSMSSPAQPLGSEEITKES</sequence>
<keyword evidence="2" id="KW-0813">Transport</keyword>
<feature type="non-terminal residue" evidence="10">
    <location>
        <position position="1"/>
    </location>
</feature>
<proteinExistence type="predicted"/>
<dbReference type="GO" id="GO:0140359">
    <property type="term" value="F:ABC-type transporter activity"/>
    <property type="evidence" value="ECO:0007669"/>
    <property type="project" value="InterPro"/>
</dbReference>
<evidence type="ECO:0000256" key="4">
    <source>
        <dbReference type="ARBA" id="ARBA00022989"/>
    </source>
</evidence>
<feature type="domain" description="ABC transporter family G" evidence="9">
    <location>
        <begin position="27"/>
        <end position="81"/>
    </location>
</feature>
<evidence type="ECO:0000259" key="8">
    <source>
        <dbReference type="Pfam" id="PF01061"/>
    </source>
</evidence>
<accession>A0A0L0G3N1</accession>
<keyword evidence="5 7" id="KW-0472">Membrane</keyword>
<gene>
    <name evidence="10" type="ORF">SARC_04311</name>
</gene>
<keyword evidence="3 7" id="KW-0812">Transmembrane</keyword>
<feature type="compositionally biased region" description="Polar residues" evidence="6">
    <location>
        <begin position="344"/>
        <end position="359"/>
    </location>
</feature>
<dbReference type="OrthoDB" id="66620at2759"/>
<feature type="transmembrane region" description="Helical" evidence="7">
    <location>
        <begin position="117"/>
        <end position="142"/>
    </location>
</feature>
<dbReference type="GO" id="GO:0016020">
    <property type="term" value="C:membrane"/>
    <property type="evidence" value="ECO:0007669"/>
    <property type="project" value="UniProtKB-SubCell"/>
</dbReference>
<dbReference type="GeneID" id="25904815"/>
<dbReference type="STRING" id="667725.A0A0L0G3N1"/>
<dbReference type="PANTHER" id="PTHR48041:SF139">
    <property type="entry name" value="PROTEIN SCARLET"/>
    <property type="match status" value="1"/>
</dbReference>
<evidence type="ECO:0000256" key="3">
    <source>
        <dbReference type="ARBA" id="ARBA00022692"/>
    </source>
</evidence>
<organism evidence="10 11">
    <name type="scientific">Sphaeroforma arctica JP610</name>
    <dbReference type="NCBI Taxonomy" id="667725"/>
    <lineage>
        <taxon>Eukaryota</taxon>
        <taxon>Ichthyosporea</taxon>
        <taxon>Ichthyophonida</taxon>
        <taxon>Sphaeroforma</taxon>
    </lineage>
</organism>
<evidence type="ECO:0008006" key="12">
    <source>
        <dbReference type="Google" id="ProtNLM"/>
    </source>
</evidence>
<keyword evidence="11" id="KW-1185">Reference proteome</keyword>
<evidence type="ECO:0000256" key="7">
    <source>
        <dbReference type="SAM" id="Phobius"/>
    </source>
</evidence>
<dbReference type="InterPro" id="IPR013525">
    <property type="entry name" value="ABC2_TM"/>
</dbReference>
<feature type="domain" description="ABC-2 type transporter transmembrane" evidence="8">
    <location>
        <begin position="115"/>
        <end position="197"/>
    </location>
</feature>
<feature type="transmembrane region" description="Helical" evidence="7">
    <location>
        <begin position="228"/>
        <end position="249"/>
    </location>
</feature>
<evidence type="ECO:0000313" key="10">
    <source>
        <dbReference type="EMBL" id="KNC83446.1"/>
    </source>
</evidence>
<protein>
    <recommendedName>
        <fullName evidence="12">ABC-2 type transporter domain-containing protein</fullName>
    </recommendedName>
</protein>
<dbReference type="PANTHER" id="PTHR48041">
    <property type="entry name" value="ABC TRANSPORTER G FAMILY MEMBER 28"/>
    <property type="match status" value="1"/>
</dbReference>
<dbReference type="InterPro" id="IPR050352">
    <property type="entry name" value="ABCG_transporters"/>
</dbReference>
<name>A0A0L0G3N1_9EUKA</name>
<feature type="transmembrane region" description="Helical" evidence="7">
    <location>
        <begin position="154"/>
        <end position="181"/>
    </location>
</feature>
<dbReference type="Pfam" id="PF01061">
    <property type="entry name" value="ABC2_membrane"/>
    <property type="match status" value="1"/>
</dbReference>
<evidence type="ECO:0000256" key="2">
    <source>
        <dbReference type="ARBA" id="ARBA00022448"/>
    </source>
</evidence>
<comment type="subcellular location">
    <subcellularLocation>
        <location evidence="1">Membrane</location>
        <topology evidence="1">Multi-pass membrane protein</topology>
    </subcellularLocation>
</comment>
<keyword evidence="4 7" id="KW-1133">Transmembrane helix</keyword>
<evidence type="ECO:0000313" key="11">
    <source>
        <dbReference type="Proteomes" id="UP000054560"/>
    </source>
</evidence>
<dbReference type="Pfam" id="PF19055">
    <property type="entry name" value="ABC2_membrane_7"/>
    <property type="match status" value="1"/>
</dbReference>
<dbReference type="AlphaFoldDB" id="A0A0L0G3N1"/>
<dbReference type="InterPro" id="IPR043926">
    <property type="entry name" value="ABCG_dom"/>
</dbReference>
<dbReference type="Proteomes" id="UP000054560">
    <property type="component" value="Unassembled WGS sequence"/>
</dbReference>
<evidence type="ECO:0000256" key="6">
    <source>
        <dbReference type="SAM" id="MobiDB-lite"/>
    </source>
</evidence>
<reference evidence="10 11" key="1">
    <citation type="submission" date="2011-02" db="EMBL/GenBank/DDBJ databases">
        <title>The Genome Sequence of Sphaeroforma arctica JP610.</title>
        <authorList>
            <consortium name="The Broad Institute Genome Sequencing Platform"/>
            <person name="Russ C."/>
            <person name="Cuomo C."/>
            <person name="Young S.K."/>
            <person name="Zeng Q."/>
            <person name="Gargeya S."/>
            <person name="Alvarado L."/>
            <person name="Berlin A."/>
            <person name="Chapman S.B."/>
            <person name="Chen Z."/>
            <person name="Freedman E."/>
            <person name="Gellesch M."/>
            <person name="Goldberg J."/>
            <person name="Griggs A."/>
            <person name="Gujja S."/>
            <person name="Heilman E."/>
            <person name="Heiman D."/>
            <person name="Howarth C."/>
            <person name="Mehta T."/>
            <person name="Neiman D."/>
            <person name="Pearson M."/>
            <person name="Roberts A."/>
            <person name="Saif S."/>
            <person name="Shea T."/>
            <person name="Shenoy N."/>
            <person name="Sisk P."/>
            <person name="Stolte C."/>
            <person name="Sykes S."/>
            <person name="White J."/>
            <person name="Yandava C."/>
            <person name="Burger G."/>
            <person name="Gray M.W."/>
            <person name="Holland P.W.H."/>
            <person name="King N."/>
            <person name="Lang F.B.F."/>
            <person name="Roger A.J."/>
            <person name="Ruiz-Trillo I."/>
            <person name="Haas B."/>
            <person name="Nusbaum C."/>
            <person name="Birren B."/>
        </authorList>
    </citation>
    <scope>NUCLEOTIDE SEQUENCE [LARGE SCALE GENOMIC DNA]</scope>
    <source>
        <strain evidence="10 11">JP610</strain>
    </source>
</reference>
<evidence type="ECO:0000259" key="9">
    <source>
        <dbReference type="Pfam" id="PF19055"/>
    </source>
</evidence>
<evidence type="ECO:0000256" key="1">
    <source>
        <dbReference type="ARBA" id="ARBA00004141"/>
    </source>
</evidence>
<evidence type="ECO:0000256" key="5">
    <source>
        <dbReference type="ARBA" id="ARBA00023136"/>
    </source>
</evidence>
<dbReference type="eggNOG" id="KOG0061">
    <property type="taxonomic scope" value="Eukaryota"/>
</dbReference>
<dbReference type="RefSeq" id="XP_014157348.1">
    <property type="nucleotide sequence ID" value="XM_014301873.1"/>
</dbReference>
<feature type="region of interest" description="Disordered" evidence="6">
    <location>
        <begin position="337"/>
        <end position="391"/>
    </location>
</feature>